<accession>A0A3D8GRE8</accession>
<evidence type="ECO:0000256" key="1">
    <source>
        <dbReference type="ARBA" id="ARBA00004141"/>
    </source>
</evidence>
<dbReference type="AlphaFoldDB" id="A0A3D8GRE8"/>
<dbReference type="RefSeq" id="WP_115451888.1">
    <property type="nucleotide sequence ID" value="NZ_QNQT01000003.1"/>
</dbReference>
<organism evidence="6 7">
    <name type="scientific">Neobacillus piezotolerans</name>
    <dbReference type="NCBI Taxonomy" id="2259171"/>
    <lineage>
        <taxon>Bacteria</taxon>
        <taxon>Bacillati</taxon>
        <taxon>Bacillota</taxon>
        <taxon>Bacilli</taxon>
        <taxon>Bacillales</taxon>
        <taxon>Bacillaceae</taxon>
        <taxon>Neobacillus</taxon>
    </lineage>
</organism>
<dbReference type="Proteomes" id="UP000257144">
    <property type="component" value="Unassembled WGS sequence"/>
</dbReference>
<evidence type="ECO:0000313" key="7">
    <source>
        <dbReference type="Proteomes" id="UP000257144"/>
    </source>
</evidence>
<protein>
    <submittedName>
        <fullName evidence="6">Spore gernimation protein GerA</fullName>
    </submittedName>
</protein>
<dbReference type="InterPro" id="IPR004995">
    <property type="entry name" value="Spore_Ger"/>
</dbReference>
<keyword evidence="7" id="KW-1185">Reference proteome</keyword>
<dbReference type="PIRSF" id="PIRSF005690">
    <property type="entry name" value="GerBA"/>
    <property type="match status" value="1"/>
</dbReference>
<keyword evidence="3 4" id="KW-0472">Membrane</keyword>
<evidence type="ECO:0000313" key="6">
    <source>
        <dbReference type="EMBL" id="RDU37060.1"/>
    </source>
</evidence>
<evidence type="ECO:0000256" key="2">
    <source>
        <dbReference type="ARBA" id="ARBA00005278"/>
    </source>
</evidence>
<dbReference type="PANTHER" id="PTHR22550:SF5">
    <property type="entry name" value="LEUCINE ZIPPER PROTEIN 4"/>
    <property type="match status" value="1"/>
</dbReference>
<feature type="transmembrane region" description="Helical" evidence="5">
    <location>
        <begin position="263"/>
        <end position="285"/>
    </location>
</feature>
<proteinExistence type="inferred from homology"/>
<dbReference type="EMBL" id="QNQT01000003">
    <property type="protein sequence ID" value="RDU37060.1"/>
    <property type="molecule type" value="Genomic_DNA"/>
</dbReference>
<gene>
    <name evidence="6" type="ORF">DRW41_10265</name>
</gene>
<comment type="similarity">
    <text evidence="2 4">Belongs to the GerABKA family.</text>
</comment>
<evidence type="ECO:0000256" key="4">
    <source>
        <dbReference type="PIRNR" id="PIRNR005690"/>
    </source>
</evidence>
<feature type="transmembrane region" description="Helical" evidence="5">
    <location>
        <begin position="335"/>
        <end position="353"/>
    </location>
</feature>
<sequence>MRNFLTELSERFQENRDFFKEPFMLGNNKVYLIGLNSIVDLLKTKEAIVEFGENSVLEFTKTKDYEAAATKAALEILEGKLIICSADNKGFTSFKAVRKQLVRSVSNPVTENTVMGSQDAFIEDMRTNLGIIREKLVAGDLVIRGFTFGKTQVKRVSVLYRKETADPKLVGKIIASLEKSKDKDINFVQDLNKVLDVGKFNLLSHYHIVEMPTETVSSLNNGRVALFMEGFPFAVIIPHLFIDMFAHINDLNHSFITMNVVRLIRIAGALTTLTLPGLYVALVSVNPEALKIELALSIAKSRIGVPYPAFVEIFIMLLILELIQEAIIRLPKTIGPTITMVGGIIIGQAIVQARLVSNILIIIISATVIANSTVTGAQNMYTLRVLKYVVMLIAAVYGILGIMMALVFICGYLSSKSTFGIPYVSGIKGGAKNG</sequence>
<evidence type="ECO:0000256" key="5">
    <source>
        <dbReference type="SAM" id="Phobius"/>
    </source>
</evidence>
<feature type="transmembrane region" description="Helical" evidence="5">
    <location>
        <begin position="389"/>
        <end position="414"/>
    </location>
</feature>
<feature type="transmembrane region" description="Helical" evidence="5">
    <location>
        <begin position="359"/>
        <end position="377"/>
    </location>
</feature>
<reference evidence="6 7" key="1">
    <citation type="submission" date="2018-07" db="EMBL/GenBank/DDBJ databases">
        <title>Bacillus sp. YLB-04 draft genome sequence.</title>
        <authorList>
            <person name="Yu L."/>
            <person name="Tang X."/>
        </authorList>
    </citation>
    <scope>NUCLEOTIDE SEQUENCE [LARGE SCALE GENOMIC DNA]</scope>
    <source>
        <strain evidence="6 7">YLB-04</strain>
    </source>
</reference>
<feature type="transmembrane region" description="Helical" evidence="5">
    <location>
        <begin position="224"/>
        <end position="242"/>
    </location>
</feature>
<dbReference type="InterPro" id="IPR050768">
    <property type="entry name" value="UPF0353/GerABKA_families"/>
</dbReference>
<dbReference type="PANTHER" id="PTHR22550">
    <property type="entry name" value="SPORE GERMINATION PROTEIN"/>
    <property type="match status" value="1"/>
</dbReference>
<dbReference type="GO" id="GO:0005886">
    <property type="term" value="C:plasma membrane"/>
    <property type="evidence" value="ECO:0007669"/>
    <property type="project" value="UniProtKB-SubCell"/>
</dbReference>
<name>A0A3D8GRE8_9BACI</name>
<comment type="subcellular location">
    <subcellularLocation>
        <location evidence="4">Cell membrane</location>
    </subcellularLocation>
    <subcellularLocation>
        <location evidence="1">Membrane</location>
        <topology evidence="1">Multi-pass membrane protein</topology>
    </subcellularLocation>
</comment>
<dbReference type="GO" id="GO:0009847">
    <property type="term" value="P:spore germination"/>
    <property type="evidence" value="ECO:0007669"/>
    <property type="project" value="UniProtKB-UniRule"/>
</dbReference>
<evidence type="ECO:0000256" key="3">
    <source>
        <dbReference type="ARBA" id="ARBA00023136"/>
    </source>
</evidence>
<dbReference type="Pfam" id="PF03323">
    <property type="entry name" value="GerA"/>
    <property type="match status" value="1"/>
</dbReference>
<keyword evidence="5" id="KW-0812">Transmembrane</keyword>
<dbReference type="OrthoDB" id="1726708at2"/>
<keyword evidence="5" id="KW-1133">Transmembrane helix</keyword>
<comment type="caution">
    <text evidence="6">The sequence shown here is derived from an EMBL/GenBank/DDBJ whole genome shotgun (WGS) entry which is preliminary data.</text>
</comment>
<feature type="transmembrane region" description="Helical" evidence="5">
    <location>
        <begin position="305"/>
        <end position="323"/>
    </location>
</feature>